<dbReference type="PANTHER" id="PTHR31143">
    <property type="match status" value="1"/>
</dbReference>
<dbReference type="Gene3D" id="3.40.630.110">
    <property type="entry name" value="GNAT acetyltransferase-like"/>
    <property type="match status" value="1"/>
</dbReference>
<feature type="domain" description="N-acetyltransferase" evidence="1">
    <location>
        <begin position="127"/>
        <end position="256"/>
    </location>
</feature>
<dbReference type="InterPro" id="IPR027365">
    <property type="entry name" value="GNAT_acetyltra_YdfB-like"/>
</dbReference>
<dbReference type="InterPro" id="IPR000182">
    <property type="entry name" value="GNAT_dom"/>
</dbReference>
<dbReference type="EMBL" id="DWVZ01000097">
    <property type="protein sequence ID" value="HJC63419.1"/>
    <property type="molecule type" value="Genomic_DNA"/>
</dbReference>
<reference evidence="2" key="1">
    <citation type="journal article" date="2021" name="PeerJ">
        <title>Extensive microbial diversity within the chicken gut microbiome revealed by metagenomics and culture.</title>
        <authorList>
            <person name="Gilroy R."/>
            <person name="Ravi A."/>
            <person name="Getino M."/>
            <person name="Pursley I."/>
            <person name="Horton D.L."/>
            <person name="Alikhan N.F."/>
            <person name="Baker D."/>
            <person name="Gharbi K."/>
            <person name="Hall N."/>
            <person name="Watson M."/>
            <person name="Adriaenssens E.M."/>
            <person name="Foster-Nyarko E."/>
            <person name="Jarju S."/>
            <person name="Secka A."/>
            <person name="Antonio M."/>
            <person name="Oren A."/>
            <person name="Chaudhuri R.R."/>
            <person name="La Ragione R."/>
            <person name="Hildebrand F."/>
            <person name="Pallen M.J."/>
        </authorList>
    </citation>
    <scope>NUCLEOTIDE SEQUENCE</scope>
    <source>
        <strain evidence="2">ChiBcec2-3848</strain>
    </source>
</reference>
<reference evidence="2" key="2">
    <citation type="submission" date="2021-04" db="EMBL/GenBank/DDBJ databases">
        <authorList>
            <person name="Gilroy R."/>
        </authorList>
    </citation>
    <scope>NUCLEOTIDE SEQUENCE</scope>
    <source>
        <strain evidence="2">ChiBcec2-3848</strain>
    </source>
</reference>
<dbReference type="Proteomes" id="UP000823886">
    <property type="component" value="Unassembled WGS sequence"/>
</dbReference>
<dbReference type="PANTHER" id="PTHR31143:SF2">
    <property type="entry name" value="FR47-LIKE DOMAIN-CONTAINING PROTEIN-RELATED"/>
    <property type="match status" value="1"/>
</dbReference>
<dbReference type="InterPro" id="IPR042573">
    <property type="entry name" value="GNAT_acetyltra_N"/>
</dbReference>
<dbReference type="InterPro" id="IPR016181">
    <property type="entry name" value="Acyl_CoA_acyltransferase"/>
</dbReference>
<evidence type="ECO:0000259" key="1">
    <source>
        <dbReference type="PROSITE" id="PS51186"/>
    </source>
</evidence>
<gene>
    <name evidence="2" type="ORF">H9753_07360</name>
</gene>
<dbReference type="Pfam" id="PF12746">
    <property type="entry name" value="GNAT_acetyltran"/>
    <property type="match status" value="1"/>
</dbReference>
<proteinExistence type="predicted"/>
<evidence type="ECO:0000313" key="2">
    <source>
        <dbReference type="EMBL" id="HJC63419.1"/>
    </source>
</evidence>
<organism evidence="2 3">
    <name type="scientific">Candidatus Blautia merdavium</name>
    <dbReference type="NCBI Taxonomy" id="2838494"/>
    <lineage>
        <taxon>Bacteria</taxon>
        <taxon>Bacillati</taxon>
        <taxon>Bacillota</taxon>
        <taxon>Clostridia</taxon>
        <taxon>Lachnospirales</taxon>
        <taxon>Lachnospiraceae</taxon>
        <taxon>Blautia</taxon>
    </lineage>
</organism>
<dbReference type="GO" id="GO:0016747">
    <property type="term" value="F:acyltransferase activity, transferring groups other than amino-acyl groups"/>
    <property type="evidence" value="ECO:0007669"/>
    <property type="project" value="InterPro"/>
</dbReference>
<accession>A0A9D2PM01</accession>
<comment type="caution">
    <text evidence="2">The sequence shown here is derived from an EMBL/GenBank/DDBJ whole genome shotgun (WGS) entry which is preliminary data.</text>
</comment>
<dbReference type="PROSITE" id="PS51186">
    <property type="entry name" value="GNAT"/>
    <property type="match status" value="1"/>
</dbReference>
<evidence type="ECO:0000313" key="3">
    <source>
        <dbReference type="Proteomes" id="UP000823886"/>
    </source>
</evidence>
<name>A0A9D2PM01_9FIRM</name>
<protein>
    <submittedName>
        <fullName evidence="2">GNAT family N-acetyltransferase</fullName>
    </submittedName>
</protein>
<dbReference type="Gene3D" id="3.40.630.30">
    <property type="match status" value="1"/>
</dbReference>
<dbReference type="AlphaFoldDB" id="A0A9D2PM01"/>
<sequence>MHPVSDPRQVGWLLEESQDTLVWSCLEGTMGCIYADSREEPKTAAALLGDFCFLYGEAREEAVKFLFQESKKQELIMVPHSREWELCIEQAFPGCTERFTRYATIKEWGVWDDKKLEQIVSSLPQDYQIRMIDEEIYDYSIRHDWCRDWVGQYADYTDYRENGIGVVVTRDRLPVAGASSYSYFSEGIEVEIDTHRDYRRRGLGLICGAKLILECEKRGLYPSWDAHNTASLSLAQKLGYRLDHPYTAYLVCADQE</sequence>
<dbReference type="SUPFAM" id="SSF55729">
    <property type="entry name" value="Acyl-CoA N-acyltransferases (Nat)"/>
    <property type="match status" value="1"/>
</dbReference>